<feature type="binding site" evidence="7">
    <location>
        <position position="175"/>
    </location>
    <ligand>
        <name>UDP-N-acetyl-alpha-D-muramoyl-L-alanyl-D-glutamate</name>
        <dbReference type="ChEBI" id="CHEBI:83900"/>
    </ligand>
</feature>
<feature type="binding site" evidence="7">
    <location>
        <begin position="397"/>
        <end position="400"/>
    </location>
    <ligand>
        <name>meso-2,6-diaminopimelate</name>
        <dbReference type="ChEBI" id="CHEBI:57791"/>
    </ligand>
</feature>
<keyword evidence="4 7" id="KW-0573">Peptidoglycan synthesis</keyword>
<keyword evidence="2 7" id="KW-0132">Cell division</keyword>
<dbReference type="UniPathway" id="UPA00219"/>
<keyword evidence="5 7" id="KW-0131">Cell cycle</keyword>
<evidence type="ECO:0000256" key="6">
    <source>
        <dbReference type="ARBA" id="ARBA00023316"/>
    </source>
</evidence>
<comment type="function">
    <text evidence="7">Catalyzes the addition of meso-diaminopimelic acid to the nucleotide precursor UDP-N-acetylmuramoyl-L-alanyl-D-glutamate (UMAG) in the biosynthesis of bacterial cell-wall peptidoglycan.</text>
</comment>
<dbReference type="InterPro" id="IPR035911">
    <property type="entry name" value="MurE/MurF_N"/>
</dbReference>
<dbReference type="GO" id="GO:0000287">
    <property type="term" value="F:magnesium ion binding"/>
    <property type="evidence" value="ECO:0007669"/>
    <property type="project" value="UniProtKB-UniRule"/>
</dbReference>
<keyword evidence="7" id="KW-0547">Nucleotide-binding</keyword>
<feature type="binding site" evidence="7">
    <location>
        <begin position="100"/>
        <end position="106"/>
    </location>
    <ligand>
        <name>ATP</name>
        <dbReference type="ChEBI" id="CHEBI:30616"/>
    </ligand>
</feature>
<keyword evidence="7" id="KW-0067">ATP-binding</keyword>
<dbReference type="HAMAP" id="MF_00208">
    <property type="entry name" value="MurE"/>
    <property type="match status" value="1"/>
</dbReference>
<dbReference type="InterPro" id="IPR000713">
    <property type="entry name" value="Mur_ligase_N"/>
</dbReference>
<feature type="domain" description="Mur ligase C-terminal" evidence="10">
    <location>
        <begin position="323"/>
        <end position="447"/>
    </location>
</feature>
<feature type="domain" description="Mur ligase central" evidence="11">
    <location>
        <begin position="98"/>
        <end position="300"/>
    </location>
</feature>
<dbReference type="NCBIfam" id="NF001126">
    <property type="entry name" value="PRK00139.1-4"/>
    <property type="match status" value="1"/>
</dbReference>
<feature type="domain" description="Mur ligase N-terminal catalytic" evidence="9">
    <location>
        <begin position="13"/>
        <end position="88"/>
    </location>
</feature>
<dbReference type="GO" id="GO:0005737">
    <property type="term" value="C:cytoplasm"/>
    <property type="evidence" value="ECO:0007669"/>
    <property type="project" value="UniProtKB-SubCell"/>
</dbReference>
<dbReference type="AlphaFoldDB" id="A0A7Y0HG42"/>
<feature type="modified residue" description="N6-carboxylysine" evidence="7">
    <location>
        <position position="209"/>
    </location>
</feature>
<evidence type="ECO:0000313" key="12">
    <source>
        <dbReference type="EMBL" id="NMM44527.1"/>
    </source>
</evidence>
<accession>A0A7Y0HG42</accession>
<feature type="binding site" evidence="7">
    <location>
        <position position="449"/>
    </location>
    <ligand>
        <name>meso-2,6-diaminopimelate</name>
        <dbReference type="ChEBI" id="CHEBI:57791"/>
    </ligand>
</feature>
<comment type="caution">
    <text evidence="7">Lacks conserved residue(s) required for the propagation of feature annotation.</text>
</comment>
<feature type="binding site" evidence="7">
    <location>
        <position position="373"/>
    </location>
    <ligand>
        <name>meso-2,6-diaminopimelate</name>
        <dbReference type="ChEBI" id="CHEBI:57791"/>
    </ligand>
</feature>
<keyword evidence="7" id="KW-0963">Cytoplasm</keyword>
<evidence type="ECO:0000256" key="7">
    <source>
        <dbReference type="HAMAP-Rule" id="MF_00208"/>
    </source>
</evidence>
<dbReference type="EMBL" id="JABBNT010000002">
    <property type="protein sequence ID" value="NMM44527.1"/>
    <property type="molecule type" value="Genomic_DNA"/>
</dbReference>
<dbReference type="PANTHER" id="PTHR23135">
    <property type="entry name" value="MUR LIGASE FAMILY MEMBER"/>
    <property type="match status" value="1"/>
</dbReference>
<dbReference type="InterPro" id="IPR013221">
    <property type="entry name" value="Mur_ligase_cen"/>
</dbReference>
<dbReference type="EC" id="6.3.2.13" evidence="7"/>
<evidence type="ECO:0000259" key="10">
    <source>
        <dbReference type="Pfam" id="PF02875"/>
    </source>
</evidence>
<dbReference type="SUPFAM" id="SSF63418">
    <property type="entry name" value="MurE/MurF N-terminal domain"/>
    <property type="match status" value="1"/>
</dbReference>
<keyword evidence="13" id="KW-1185">Reference proteome</keyword>
<dbReference type="GO" id="GO:0009252">
    <property type="term" value="P:peptidoglycan biosynthetic process"/>
    <property type="evidence" value="ECO:0007669"/>
    <property type="project" value="UniProtKB-UniRule"/>
</dbReference>
<protein>
    <recommendedName>
        <fullName evidence="7">UDP-N-acetylmuramoyl-L-alanyl-D-glutamate--2,6-diaminopimelate ligase</fullName>
        <ecNumber evidence="7">6.3.2.13</ecNumber>
    </recommendedName>
    <alternativeName>
        <fullName evidence="7">Meso-A2pm-adding enzyme</fullName>
    </alternativeName>
    <alternativeName>
        <fullName evidence="7">Meso-diaminopimelate-adding enzyme</fullName>
    </alternativeName>
    <alternativeName>
        <fullName evidence="7">UDP-MurNAc-L-Ala-D-Glu:meso-diaminopimelate ligase</fullName>
    </alternativeName>
    <alternativeName>
        <fullName evidence="7">UDP-MurNAc-tripeptide synthetase</fullName>
    </alternativeName>
    <alternativeName>
        <fullName evidence="7">UDP-N-acetylmuramyl-tripeptide synthetase</fullName>
    </alternativeName>
</protein>
<evidence type="ECO:0000256" key="8">
    <source>
        <dbReference type="RuleBase" id="RU004135"/>
    </source>
</evidence>
<dbReference type="RefSeq" id="WP_169624807.1">
    <property type="nucleotide sequence ID" value="NZ_JABBNT010000002.1"/>
</dbReference>
<dbReference type="InterPro" id="IPR005761">
    <property type="entry name" value="UDP-N-AcMur-Glu-dNH2Pim_ligase"/>
</dbReference>
<dbReference type="Gene3D" id="3.40.1190.10">
    <property type="entry name" value="Mur-like, catalytic domain"/>
    <property type="match status" value="1"/>
</dbReference>
<organism evidence="12 13">
    <name type="scientific">Pacificispira spongiicola</name>
    <dbReference type="NCBI Taxonomy" id="2729598"/>
    <lineage>
        <taxon>Bacteria</taxon>
        <taxon>Pseudomonadati</taxon>
        <taxon>Pseudomonadota</taxon>
        <taxon>Alphaproteobacteria</taxon>
        <taxon>Rhodospirillales</taxon>
        <taxon>Rhodospirillaceae</taxon>
        <taxon>Pacificispira</taxon>
    </lineage>
</organism>
<dbReference type="GO" id="GO:0005524">
    <property type="term" value="F:ATP binding"/>
    <property type="evidence" value="ECO:0007669"/>
    <property type="project" value="UniProtKB-UniRule"/>
</dbReference>
<evidence type="ECO:0000259" key="9">
    <source>
        <dbReference type="Pfam" id="PF01225"/>
    </source>
</evidence>
<comment type="similarity">
    <text evidence="1 7">Belongs to the MurCDEF family. MurE subfamily.</text>
</comment>
<feature type="binding site" evidence="7">
    <location>
        <position position="177"/>
    </location>
    <ligand>
        <name>UDP-N-acetyl-alpha-D-muramoyl-L-alanyl-D-glutamate</name>
        <dbReference type="ChEBI" id="CHEBI:83900"/>
    </ligand>
</feature>
<proteinExistence type="inferred from homology"/>
<dbReference type="NCBIfam" id="TIGR01085">
    <property type="entry name" value="murE"/>
    <property type="match status" value="1"/>
</dbReference>
<evidence type="ECO:0000256" key="2">
    <source>
        <dbReference type="ARBA" id="ARBA00022618"/>
    </source>
</evidence>
<feature type="binding site" evidence="7">
    <location>
        <position position="445"/>
    </location>
    <ligand>
        <name>meso-2,6-diaminopimelate</name>
        <dbReference type="ChEBI" id="CHEBI:57791"/>
    </ligand>
</feature>
<dbReference type="InterPro" id="IPR036615">
    <property type="entry name" value="Mur_ligase_C_dom_sf"/>
</dbReference>
<dbReference type="GO" id="GO:0051301">
    <property type="term" value="P:cell division"/>
    <property type="evidence" value="ECO:0007669"/>
    <property type="project" value="UniProtKB-KW"/>
</dbReference>
<dbReference type="GO" id="GO:0071555">
    <property type="term" value="P:cell wall organization"/>
    <property type="evidence" value="ECO:0007669"/>
    <property type="project" value="UniProtKB-KW"/>
</dbReference>
<keyword evidence="3 7" id="KW-0133">Cell shape</keyword>
<reference evidence="12 13" key="1">
    <citation type="submission" date="2020-04" db="EMBL/GenBank/DDBJ databases">
        <title>Rhodospirillaceae bacterium KN72 isolated from deep sea.</title>
        <authorList>
            <person name="Zhang D.-C."/>
        </authorList>
    </citation>
    <scope>NUCLEOTIDE SEQUENCE [LARGE SCALE GENOMIC DNA]</scope>
    <source>
        <strain evidence="12 13">KN72</strain>
    </source>
</reference>
<dbReference type="InterPro" id="IPR004101">
    <property type="entry name" value="Mur_ligase_C"/>
</dbReference>
<dbReference type="NCBIfam" id="NF001124">
    <property type="entry name" value="PRK00139.1-2"/>
    <property type="match status" value="1"/>
</dbReference>
<evidence type="ECO:0000259" key="11">
    <source>
        <dbReference type="Pfam" id="PF08245"/>
    </source>
</evidence>
<evidence type="ECO:0000256" key="3">
    <source>
        <dbReference type="ARBA" id="ARBA00022960"/>
    </source>
</evidence>
<feature type="binding site" evidence="7">
    <location>
        <position position="19"/>
    </location>
    <ligand>
        <name>UDP-N-acetyl-alpha-D-muramoyl-L-alanyl-D-glutamate</name>
        <dbReference type="ChEBI" id="CHEBI:83900"/>
    </ligand>
</feature>
<dbReference type="InterPro" id="IPR036565">
    <property type="entry name" value="Mur-like_cat_sf"/>
</dbReference>
<keyword evidence="6 7" id="KW-0961">Cell wall biogenesis/degradation</keyword>
<evidence type="ECO:0000256" key="5">
    <source>
        <dbReference type="ARBA" id="ARBA00023306"/>
    </source>
</evidence>
<comment type="PTM">
    <text evidence="7">Carboxylation is probably crucial for Mg(2+) binding and, consequently, for the gamma-phosphate positioning of ATP.</text>
</comment>
<dbReference type="Proteomes" id="UP000539372">
    <property type="component" value="Unassembled WGS sequence"/>
</dbReference>
<name>A0A7Y0HG42_9PROT</name>
<evidence type="ECO:0000256" key="1">
    <source>
        <dbReference type="ARBA" id="ARBA00005898"/>
    </source>
</evidence>
<gene>
    <name evidence="7" type="primary">murE</name>
    <name evidence="12" type="ORF">HH303_08550</name>
</gene>
<keyword evidence="7" id="KW-0460">Magnesium</keyword>
<feature type="binding site" evidence="7">
    <location>
        <position position="169"/>
    </location>
    <ligand>
        <name>UDP-N-acetyl-alpha-D-muramoyl-L-alanyl-D-glutamate</name>
        <dbReference type="ChEBI" id="CHEBI:83900"/>
    </ligand>
</feature>
<comment type="pathway">
    <text evidence="7 8">Cell wall biogenesis; peptidoglycan biosynthesis.</text>
</comment>
<dbReference type="Gene3D" id="3.40.1390.10">
    <property type="entry name" value="MurE/MurF, N-terminal domain"/>
    <property type="match status" value="1"/>
</dbReference>
<comment type="cofactor">
    <cofactor evidence="7">
        <name>Mg(2+)</name>
        <dbReference type="ChEBI" id="CHEBI:18420"/>
    </cofactor>
</comment>
<dbReference type="Pfam" id="PF02875">
    <property type="entry name" value="Mur_ligase_C"/>
    <property type="match status" value="1"/>
</dbReference>
<dbReference type="Pfam" id="PF08245">
    <property type="entry name" value="Mur_ligase_M"/>
    <property type="match status" value="1"/>
</dbReference>
<dbReference type="Gene3D" id="3.90.190.20">
    <property type="entry name" value="Mur ligase, C-terminal domain"/>
    <property type="match status" value="1"/>
</dbReference>
<comment type="subcellular location">
    <subcellularLocation>
        <location evidence="7 8">Cytoplasm</location>
    </subcellularLocation>
</comment>
<dbReference type="GO" id="GO:0008360">
    <property type="term" value="P:regulation of cell shape"/>
    <property type="evidence" value="ECO:0007669"/>
    <property type="project" value="UniProtKB-KW"/>
</dbReference>
<evidence type="ECO:0000313" key="13">
    <source>
        <dbReference type="Proteomes" id="UP000539372"/>
    </source>
</evidence>
<dbReference type="PANTHER" id="PTHR23135:SF4">
    <property type="entry name" value="UDP-N-ACETYLMURAMOYL-L-ALANYL-D-GLUTAMATE--2,6-DIAMINOPIMELATE LIGASE MURE HOMOLOG, CHLOROPLASTIC"/>
    <property type="match status" value="1"/>
</dbReference>
<dbReference type="Pfam" id="PF01225">
    <property type="entry name" value="Mur_ligase"/>
    <property type="match status" value="1"/>
</dbReference>
<comment type="caution">
    <text evidence="12">The sequence shown here is derived from an EMBL/GenBank/DDBJ whole genome shotgun (WGS) entry which is preliminary data.</text>
</comment>
<dbReference type="SUPFAM" id="SSF53244">
    <property type="entry name" value="MurD-like peptide ligases, peptide-binding domain"/>
    <property type="match status" value="1"/>
</dbReference>
<keyword evidence="7 12" id="KW-0436">Ligase</keyword>
<sequence>MNADRLLPDIPLTGLTADSRKVRPGYLFAAIPGTVADGAAFISDAIARGAVAILAPPGIDTWTIGANVTLVSDANPRRRLARMAAAFYTPQPDTIVGVTGTNGKSSVAGFTRQIWTAMGLRSCSIGTLGIEGPGYEGGEGLTTPDPVDLHREMAAMALAGTDHVAMEASSHGLDQHRMDGVRFSAAAFTNLSHEHLDYHHSMEAYRQAKLRLFEELVPRGGTCIVNTCAAEHDTIANIASDRGLRMISYGLVNGMIRCIEASEQRGGYAAVLDVMGERVPVDFPLPGRFQLENALAALGLVIATGSDPRIAAQTLSRLEGVRGRLQLAGSRVNGARVFVDYAHKAEALKTVLTTLRPFVKGRLVVAFGCGGDRDTGKRPVMGRYAAEFADAVIVTDDNPRTEDAASIRKEVLAGCPDATEIGDRAEAIAAAVAGLGPEDVLLIAGKGHETGQKIGTEILPFDDFEQARTAIAAADGVTP</sequence>
<feature type="short sequence motif" description="Meso-diaminopimelate recognition motif" evidence="7">
    <location>
        <begin position="397"/>
        <end position="400"/>
    </location>
</feature>
<feature type="binding site" evidence="7">
    <location>
        <begin position="142"/>
        <end position="143"/>
    </location>
    <ligand>
        <name>UDP-N-acetyl-alpha-D-muramoyl-L-alanyl-D-glutamate</name>
        <dbReference type="ChEBI" id="CHEBI:83900"/>
    </ligand>
</feature>
<evidence type="ECO:0000256" key="4">
    <source>
        <dbReference type="ARBA" id="ARBA00022984"/>
    </source>
</evidence>
<dbReference type="SUPFAM" id="SSF53623">
    <property type="entry name" value="MurD-like peptide ligases, catalytic domain"/>
    <property type="match status" value="1"/>
</dbReference>
<dbReference type="GO" id="GO:0008765">
    <property type="term" value="F:UDP-N-acetylmuramoylalanyl-D-glutamate-2,6-diaminopimelate ligase activity"/>
    <property type="evidence" value="ECO:0007669"/>
    <property type="project" value="UniProtKB-UniRule"/>
</dbReference>
<comment type="catalytic activity">
    <reaction evidence="7">
        <text>UDP-N-acetyl-alpha-D-muramoyl-L-alanyl-D-glutamate + meso-2,6-diaminopimelate + ATP = UDP-N-acetyl-alpha-D-muramoyl-L-alanyl-gamma-D-glutamyl-meso-2,6-diaminopimelate + ADP + phosphate + H(+)</text>
        <dbReference type="Rhea" id="RHEA:23676"/>
        <dbReference type="ChEBI" id="CHEBI:15378"/>
        <dbReference type="ChEBI" id="CHEBI:30616"/>
        <dbReference type="ChEBI" id="CHEBI:43474"/>
        <dbReference type="ChEBI" id="CHEBI:57791"/>
        <dbReference type="ChEBI" id="CHEBI:83900"/>
        <dbReference type="ChEBI" id="CHEBI:83905"/>
        <dbReference type="ChEBI" id="CHEBI:456216"/>
        <dbReference type="EC" id="6.3.2.13"/>
    </reaction>
</comment>